<proteinExistence type="predicted"/>
<keyword evidence="3" id="KW-0997">Cell inner membrane</keyword>
<evidence type="ECO:0000256" key="6">
    <source>
        <dbReference type="ARBA" id="ARBA00023136"/>
    </source>
</evidence>
<feature type="domain" description="DUF218" evidence="8">
    <location>
        <begin position="33"/>
        <end position="153"/>
    </location>
</feature>
<dbReference type="EMBL" id="BAABJK010000002">
    <property type="protein sequence ID" value="GAA4959499.1"/>
    <property type="molecule type" value="Genomic_DNA"/>
</dbReference>
<comment type="caution">
    <text evidence="9">The sequence shown here is derived from an EMBL/GenBank/DDBJ whole genome shotgun (WGS) entry which is preliminary data.</text>
</comment>
<dbReference type="CDD" id="cd06259">
    <property type="entry name" value="YdcF-like"/>
    <property type="match status" value="1"/>
</dbReference>
<keyword evidence="2" id="KW-1003">Cell membrane</keyword>
<comment type="subcellular location">
    <subcellularLocation>
        <location evidence="1">Cell inner membrane</location>
        <topology evidence="1">Single-pass membrane protein</topology>
    </subcellularLocation>
</comment>
<keyword evidence="4" id="KW-0812">Transmembrane</keyword>
<comment type="function">
    <text evidence="7">Participates in the barrier function of the cell envelope.</text>
</comment>
<evidence type="ECO:0000313" key="10">
    <source>
        <dbReference type="Proteomes" id="UP001501692"/>
    </source>
</evidence>
<gene>
    <name evidence="9" type="ORF">GCM10023315_03930</name>
</gene>
<dbReference type="PANTHER" id="PTHR30336:SF0">
    <property type="entry name" value="PROTEIN SANA"/>
    <property type="match status" value="1"/>
</dbReference>
<sequence length="195" mass="22425">MIYTLIINFKISHKAKDFVYDDLLKVPKNKVGLVLGTGKRTSYGSINLYYKYRLEAAFSLYKSGKIQYILISGDNSRKGYDEPTDFKNDLIKKGVPENKIYLDYAGFRTLDSIVRANKIFGLKSVTIISQKFHNERALYLSKHFKIDAVAFNAKDVDGRYGLKTKLREYVARTKASLDLLFKVEPRFLGKKIEIV</sequence>
<dbReference type="RefSeq" id="WP_345163979.1">
    <property type="nucleotide sequence ID" value="NZ_BAABJK010000002.1"/>
</dbReference>
<protein>
    <submittedName>
        <fullName evidence="9">ElyC/SanA/YdcF family protein</fullName>
    </submittedName>
</protein>
<dbReference type="PANTHER" id="PTHR30336">
    <property type="entry name" value="INNER MEMBRANE PROTEIN, PROBABLE PERMEASE"/>
    <property type="match status" value="1"/>
</dbReference>
<evidence type="ECO:0000256" key="5">
    <source>
        <dbReference type="ARBA" id="ARBA00022989"/>
    </source>
</evidence>
<name>A0ABP9H1D7_9FLAO</name>
<accession>A0ABP9H1D7</accession>
<keyword evidence="5" id="KW-1133">Transmembrane helix</keyword>
<evidence type="ECO:0000256" key="2">
    <source>
        <dbReference type="ARBA" id="ARBA00022475"/>
    </source>
</evidence>
<evidence type="ECO:0000259" key="8">
    <source>
        <dbReference type="Pfam" id="PF02698"/>
    </source>
</evidence>
<evidence type="ECO:0000256" key="4">
    <source>
        <dbReference type="ARBA" id="ARBA00022692"/>
    </source>
</evidence>
<reference evidence="10" key="1">
    <citation type="journal article" date="2019" name="Int. J. Syst. Evol. Microbiol.">
        <title>The Global Catalogue of Microorganisms (GCM) 10K type strain sequencing project: providing services to taxonomists for standard genome sequencing and annotation.</title>
        <authorList>
            <consortium name="The Broad Institute Genomics Platform"/>
            <consortium name="The Broad Institute Genome Sequencing Center for Infectious Disease"/>
            <person name="Wu L."/>
            <person name="Ma J."/>
        </authorList>
    </citation>
    <scope>NUCLEOTIDE SEQUENCE [LARGE SCALE GENOMIC DNA]</scope>
    <source>
        <strain evidence="10">JCM 18287</strain>
    </source>
</reference>
<dbReference type="Pfam" id="PF02698">
    <property type="entry name" value="DUF218"/>
    <property type="match status" value="1"/>
</dbReference>
<evidence type="ECO:0000256" key="7">
    <source>
        <dbReference type="ARBA" id="ARBA00037355"/>
    </source>
</evidence>
<evidence type="ECO:0000256" key="1">
    <source>
        <dbReference type="ARBA" id="ARBA00004377"/>
    </source>
</evidence>
<dbReference type="InterPro" id="IPR003848">
    <property type="entry name" value="DUF218"/>
</dbReference>
<evidence type="ECO:0000313" key="9">
    <source>
        <dbReference type="EMBL" id="GAA4959499.1"/>
    </source>
</evidence>
<dbReference type="Proteomes" id="UP001501692">
    <property type="component" value="Unassembled WGS sequence"/>
</dbReference>
<evidence type="ECO:0000256" key="3">
    <source>
        <dbReference type="ARBA" id="ARBA00022519"/>
    </source>
</evidence>
<organism evidence="9 10">
    <name type="scientific">Algibacter aquimarinus</name>
    <dbReference type="NCBI Taxonomy" id="1136748"/>
    <lineage>
        <taxon>Bacteria</taxon>
        <taxon>Pseudomonadati</taxon>
        <taxon>Bacteroidota</taxon>
        <taxon>Flavobacteriia</taxon>
        <taxon>Flavobacteriales</taxon>
        <taxon>Flavobacteriaceae</taxon>
        <taxon>Algibacter</taxon>
    </lineage>
</organism>
<keyword evidence="6" id="KW-0472">Membrane</keyword>
<dbReference type="InterPro" id="IPR051599">
    <property type="entry name" value="Cell_Envelope_Assoc"/>
</dbReference>
<keyword evidence="10" id="KW-1185">Reference proteome</keyword>